<dbReference type="Proteomes" id="UP001140217">
    <property type="component" value="Unassembled WGS sequence"/>
</dbReference>
<dbReference type="Pfam" id="PF02458">
    <property type="entry name" value="Transferase"/>
    <property type="match status" value="1"/>
</dbReference>
<evidence type="ECO:0000313" key="2">
    <source>
        <dbReference type="Proteomes" id="UP001140217"/>
    </source>
</evidence>
<organism evidence="1 2">
    <name type="scientific">Coemansia javaensis</name>
    <dbReference type="NCBI Taxonomy" id="2761396"/>
    <lineage>
        <taxon>Eukaryota</taxon>
        <taxon>Fungi</taxon>
        <taxon>Fungi incertae sedis</taxon>
        <taxon>Zoopagomycota</taxon>
        <taxon>Kickxellomycotina</taxon>
        <taxon>Kickxellomycetes</taxon>
        <taxon>Kickxellales</taxon>
        <taxon>Kickxellaceae</taxon>
        <taxon>Coemansia</taxon>
    </lineage>
</organism>
<dbReference type="OrthoDB" id="671439at2759"/>
<comment type="caution">
    <text evidence="1">The sequence shown here is derived from an EMBL/GenBank/DDBJ whole genome shotgun (WGS) entry which is preliminary data.</text>
</comment>
<dbReference type="Gene3D" id="3.30.559.10">
    <property type="entry name" value="Chloramphenicol acetyltransferase-like domain"/>
    <property type="match status" value="2"/>
</dbReference>
<dbReference type="InterPro" id="IPR050317">
    <property type="entry name" value="Plant_Fungal_Acyltransferase"/>
</dbReference>
<reference evidence="1" key="1">
    <citation type="submission" date="2022-07" db="EMBL/GenBank/DDBJ databases">
        <title>Phylogenomic reconstructions and comparative analyses of Kickxellomycotina fungi.</title>
        <authorList>
            <person name="Reynolds N.K."/>
            <person name="Stajich J.E."/>
            <person name="Barry K."/>
            <person name="Grigoriev I.V."/>
            <person name="Crous P."/>
            <person name="Smith M.E."/>
        </authorList>
    </citation>
    <scope>NUCLEOTIDE SEQUENCE</scope>
    <source>
        <strain evidence="1">NBRC 105414</strain>
    </source>
</reference>
<evidence type="ECO:0000313" key="1">
    <source>
        <dbReference type="EMBL" id="KAJ2781172.1"/>
    </source>
</evidence>
<name>A0A9W8LHX6_9FUNG</name>
<dbReference type="InterPro" id="IPR023213">
    <property type="entry name" value="CAT-like_dom_sf"/>
</dbReference>
<gene>
    <name evidence="1" type="ORF">H4R18_003042</name>
</gene>
<accession>A0A9W8LHX6</accession>
<sequence>MLGDGRVALCPADCAVATRCVLHYYFHNAAGDPGFMAFEVLRDSFHEALHQSLPLALTTDMQMTPWAHGGLTAGLSADHPVFPPAVRHHDARCTIADMVRRDFALDSQPQALLDVPCIANPLAGDALAVLVAVYMSDGVGVCLALSHAVVDIGGATRFCHEWCALARSMYAAAGTHHQPQRLCSDRAWFWGAVSARRAPVDSAFYRHLYARTAAQQPPKSGTAGAPLYRIAIAAEALGALGDVRARACPGASIPNFISAVIWRAILRARPDAEHAYFAASLTVRTIEPAFADYWGNTATMRYIHREAPALRAAAIGEIAEAVQGCTSGFSVAEYADILERYTSTPEYLARLEQFVEEGRAPLLMVANISRLPVYAADFGFGPPAKVCYPPFLPPGFAVFLPRSAAGGIDILIHASDAAIRLLASDDLVRDHIAVTAYSP</sequence>
<dbReference type="PANTHER" id="PTHR31642">
    <property type="entry name" value="TRICHOTHECENE 3-O-ACETYLTRANSFERASE"/>
    <property type="match status" value="1"/>
</dbReference>
<proteinExistence type="predicted"/>
<dbReference type="EMBL" id="JANBUL010000113">
    <property type="protein sequence ID" value="KAJ2781172.1"/>
    <property type="molecule type" value="Genomic_DNA"/>
</dbReference>
<keyword evidence="2" id="KW-1185">Reference proteome</keyword>
<protein>
    <submittedName>
        <fullName evidence="1">Uncharacterized protein</fullName>
    </submittedName>
</protein>
<dbReference type="AlphaFoldDB" id="A0A9W8LHX6"/>